<proteinExistence type="predicted"/>
<keyword evidence="2" id="KW-1185">Reference proteome</keyword>
<reference evidence="1 2" key="1">
    <citation type="submission" date="2019-06" db="EMBL/GenBank/DDBJ databases">
        <title>Sequencing the genomes of 1000 actinobacteria strains.</title>
        <authorList>
            <person name="Klenk H.-P."/>
        </authorList>
    </citation>
    <scope>NUCLEOTIDE SEQUENCE [LARGE SCALE GENOMIC DNA]</scope>
    <source>
        <strain evidence="1 2">DSM 45043</strain>
    </source>
</reference>
<evidence type="ECO:0000313" key="2">
    <source>
        <dbReference type="Proteomes" id="UP000316706"/>
    </source>
</evidence>
<dbReference type="GO" id="GO:0016740">
    <property type="term" value="F:transferase activity"/>
    <property type="evidence" value="ECO:0007669"/>
    <property type="project" value="UniProtKB-KW"/>
</dbReference>
<dbReference type="PANTHER" id="PTHR48228">
    <property type="entry name" value="SUCCINYL-COA--D-CITRAMALATE COA-TRANSFERASE"/>
    <property type="match status" value="1"/>
</dbReference>
<accession>A0A543IGM4</accession>
<comment type="caution">
    <text evidence="1">The sequence shown here is derived from an EMBL/GenBank/DDBJ whole genome shotgun (WGS) entry which is preliminary data.</text>
</comment>
<dbReference type="Gene3D" id="3.40.50.10540">
    <property type="entry name" value="Crotonobetainyl-coa:carnitine coa-transferase, domain 1"/>
    <property type="match status" value="1"/>
</dbReference>
<dbReference type="InterPro" id="IPR003673">
    <property type="entry name" value="CoA-Trfase_fam_III"/>
</dbReference>
<dbReference type="RefSeq" id="WP_141970088.1">
    <property type="nucleotide sequence ID" value="NZ_VFPO01000001.1"/>
</dbReference>
<dbReference type="EMBL" id="VFPO01000001">
    <property type="protein sequence ID" value="TQM69726.1"/>
    <property type="molecule type" value="Genomic_DNA"/>
</dbReference>
<dbReference type="Pfam" id="PF02515">
    <property type="entry name" value="CoA_transf_3"/>
    <property type="match status" value="1"/>
</dbReference>
<evidence type="ECO:0000313" key="1">
    <source>
        <dbReference type="EMBL" id="TQM69726.1"/>
    </source>
</evidence>
<dbReference type="Proteomes" id="UP000316706">
    <property type="component" value="Unassembled WGS sequence"/>
</dbReference>
<dbReference type="PANTHER" id="PTHR48228:SF5">
    <property type="entry name" value="ALPHA-METHYLACYL-COA RACEMASE"/>
    <property type="match status" value="1"/>
</dbReference>
<gene>
    <name evidence="1" type="ORF">FHX41_3434</name>
</gene>
<dbReference type="AlphaFoldDB" id="A0A543IGM4"/>
<dbReference type="InterPro" id="IPR023606">
    <property type="entry name" value="CoA-Trfase_III_dom_1_sf"/>
</dbReference>
<dbReference type="SUPFAM" id="SSF89796">
    <property type="entry name" value="CoA-transferase family III (CaiB/BaiF)"/>
    <property type="match status" value="1"/>
</dbReference>
<dbReference type="OrthoDB" id="9797653at2"/>
<keyword evidence="1" id="KW-0808">Transferase</keyword>
<sequence>MPGYSLLNGIRVLEVAQLAPSSVGGHLADLGADVIKVESGPGDGVRQGGAAAVGAPDGPAFMHLRWNRGKRSVALDLRSEKGKRAFRDLAAQSDVVIEGTRAGYLERLGLGPDVLAELKPSLVFCSISGFGSDGPYSRLGSGGPVFDGYGGLRRVNLPDEPPTEGMAGSTNPNIAMYALGAYGAMGVLAAILDARRTGVGKRIEVAGADVAAAWIPDEIDAALNRDRVVLRDGWLPDGRLPDWPRLEAYRTSDGGAMIFGAHLPKFWRNFCVAVGREDLLEYDLETVDEGSRERAEHVWRELKKIFAERTRAEWTEFFLEHDIAGGPVNTVDDLVRDPHFTARANTYRLVTEHGELELTASPVRVAGETFAPEQAPDLGADTAAVLAELAPSPSHDTSDQDAS</sequence>
<name>A0A543IGM4_9ACTN</name>
<dbReference type="InterPro" id="IPR050509">
    <property type="entry name" value="CoA-transferase_III"/>
</dbReference>
<dbReference type="Gene3D" id="3.30.1540.10">
    <property type="entry name" value="formyl-coa transferase, domain 3"/>
    <property type="match status" value="1"/>
</dbReference>
<protein>
    <submittedName>
        <fullName evidence="1">Crotonobetainyl-CoA:carnitine CoA-transferase CaiB-like acyl-CoA transferase</fullName>
    </submittedName>
</protein>
<dbReference type="InterPro" id="IPR044855">
    <property type="entry name" value="CoA-Trfase_III_dom3_sf"/>
</dbReference>
<organism evidence="1 2">
    <name type="scientific">Actinomadura hallensis</name>
    <dbReference type="NCBI Taxonomy" id="337895"/>
    <lineage>
        <taxon>Bacteria</taxon>
        <taxon>Bacillati</taxon>
        <taxon>Actinomycetota</taxon>
        <taxon>Actinomycetes</taxon>
        <taxon>Streptosporangiales</taxon>
        <taxon>Thermomonosporaceae</taxon>
        <taxon>Actinomadura</taxon>
    </lineage>
</organism>